<dbReference type="PANTHER" id="PTHR43877">
    <property type="entry name" value="AMINOALKYLPHOSPHONATE N-ACETYLTRANSFERASE-RELATED-RELATED"/>
    <property type="match status" value="1"/>
</dbReference>
<dbReference type="AlphaFoldDB" id="A0A1T4NSK5"/>
<dbReference type="GO" id="GO:0016747">
    <property type="term" value="F:acyltransferase activity, transferring groups other than amino-acyl groups"/>
    <property type="evidence" value="ECO:0007669"/>
    <property type="project" value="InterPro"/>
</dbReference>
<feature type="domain" description="N-acetyltransferase" evidence="3">
    <location>
        <begin position="15"/>
        <end position="167"/>
    </location>
</feature>
<evidence type="ECO:0000259" key="3">
    <source>
        <dbReference type="PROSITE" id="PS51186"/>
    </source>
</evidence>
<reference evidence="4 5" key="1">
    <citation type="submission" date="2017-02" db="EMBL/GenBank/DDBJ databases">
        <authorList>
            <person name="Peterson S.W."/>
        </authorList>
    </citation>
    <scope>NUCLEOTIDE SEQUENCE [LARGE SCALE GENOMIC DNA]</scope>
    <source>
        <strain evidence="4 5">DSM 45154</strain>
    </source>
</reference>
<keyword evidence="2 4" id="KW-0012">Acyltransferase</keyword>
<proteinExistence type="predicted"/>
<evidence type="ECO:0000256" key="1">
    <source>
        <dbReference type="ARBA" id="ARBA00022679"/>
    </source>
</evidence>
<accession>A0A1T4NSK5</accession>
<keyword evidence="1 4" id="KW-0808">Transferase</keyword>
<dbReference type="Gene3D" id="3.40.630.30">
    <property type="match status" value="1"/>
</dbReference>
<dbReference type="PROSITE" id="PS51186">
    <property type="entry name" value="GNAT"/>
    <property type="match status" value="1"/>
</dbReference>
<dbReference type="STRING" id="1122192.SAMN02745673_01579"/>
<dbReference type="RefSeq" id="WP_078760934.1">
    <property type="nucleotide sequence ID" value="NZ_FUWS01000003.1"/>
</dbReference>
<evidence type="ECO:0000256" key="2">
    <source>
        <dbReference type="ARBA" id="ARBA00023315"/>
    </source>
</evidence>
<dbReference type="InterPro" id="IPR050832">
    <property type="entry name" value="Bact_Acetyltransf"/>
</dbReference>
<dbReference type="PANTHER" id="PTHR43877:SF2">
    <property type="entry name" value="AMINOALKYLPHOSPHONATE N-ACETYLTRANSFERASE-RELATED"/>
    <property type="match status" value="1"/>
</dbReference>
<dbReference type="Pfam" id="PF00583">
    <property type="entry name" value="Acetyltransf_1"/>
    <property type="match status" value="1"/>
</dbReference>
<organism evidence="4 5">
    <name type="scientific">Marinactinospora thermotolerans DSM 45154</name>
    <dbReference type="NCBI Taxonomy" id="1122192"/>
    <lineage>
        <taxon>Bacteria</taxon>
        <taxon>Bacillati</taxon>
        <taxon>Actinomycetota</taxon>
        <taxon>Actinomycetes</taxon>
        <taxon>Streptosporangiales</taxon>
        <taxon>Nocardiopsidaceae</taxon>
        <taxon>Marinactinospora</taxon>
    </lineage>
</organism>
<evidence type="ECO:0000313" key="5">
    <source>
        <dbReference type="Proteomes" id="UP000190637"/>
    </source>
</evidence>
<dbReference type="Proteomes" id="UP000190637">
    <property type="component" value="Unassembled WGS sequence"/>
</dbReference>
<evidence type="ECO:0000313" key="4">
    <source>
        <dbReference type="EMBL" id="SJZ82290.1"/>
    </source>
</evidence>
<dbReference type="OrthoDB" id="70840at2"/>
<protein>
    <submittedName>
        <fullName evidence="4">L-amino acid N-acyltransferase YncA</fullName>
    </submittedName>
</protein>
<name>A0A1T4NSK5_9ACTN</name>
<sequence length="173" mass="18905">MPVNGTVPDVHGPTARVVAMDDPATAPMIEGLRAEYTRRYGAEAAQREMSSYPLADFAAPHGAVLLLEEEGRAVAGGALRRLDAGTAEFKRIWTAEGWRRRGLGRRVMAGLEERAAALGYRRAYLTTGPAQPEAVALYTRLGYELLDDEGWGEDGERRYYAFAKPLDGPVAPR</sequence>
<keyword evidence="5" id="KW-1185">Reference proteome</keyword>
<gene>
    <name evidence="4" type="ORF">SAMN02745673_01579</name>
</gene>
<dbReference type="InterPro" id="IPR016181">
    <property type="entry name" value="Acyl_CoA_acyltransferase"/>
</dbReference>
<dbReference type="SUPFAM" id="SSF55729">
    <property type="entry name" value="Acyl-CoA N-acyltransferases (Nat)"/>
    <property type="match status" value="1"/>
</dbReference>
<dbReference type="InterPro" id="IPR000182">
    <property type="entry name" value="GNAT_dom"/>
</dbReference>
<dbReference type="EMBL" id="FUWS01000003">
    <property type="protein sequence ID" value="SJZ82290.1"/>
    <property type="molecule type" value="Genomic_DNA"/>
</dbReference>